<dbReference type="Pfam" id="PF09335">
    <property type="entry name" value="VTT_dom"/>
    <property type="match status" value="1"/>
</dbReference>
<accession>A0A7V4XTA4</accession>
<feature type="domain" description="VTT" evidence="7">
    <location>
        <begin position="39"/>
        <end position="163"/>
    </location>
</feature>
<evidence type="ECO:0000256" key="5">
    <source>
        <dbReference type="ARBA" id="ARBA00023136"/>
    </source>
</evidence>
<evidence type="ECO:0000256" key="3">
    <source>
        <dbReference type="ARBA" id="ARBA00022692"/>
    </source>
</evidence>
<feature type="transmembrane region" description="Helical" evidence="6">
    <location>
        <begin position="144"/>
        <end position="164"/>
    </location>
</feature>
<protein>
    <submittedName>
        <fullName evidence="8">DedA family protein</fullName>
    </submittedName>
</protein>
<evidence type="ECO:0000256" key="6">
    <source>
        <dbReference type="SAM" id="Phobius"/>
    </source>
</evidence>
<name>A0A7V4XTA4_9BACT</name>
<gene>
    <name evidence="8" type="ORF">ENW50_08440</name>
</gene>
<dbReference type="AlphaFoldDB" id="A0A7V4XTA4"/>
<keyword evidence="3 6" id="KW-0812">Transmembrane</keyword>
<evidence type="ECO:0000256" key="1">
    <source>
        <dbReference type="ARBA" id="ARBA00004651"/>
    </source>
</evidence>
<dbReference type="PANTHER" id="PTHR42709">
    <property type="entry name" value="ALKALINE PHOSPHATASE LIKE PROTEIN"/>
    <property type="match status" value="1"/>
</dbReference>
<comment type="subcellular location">
    <subcellularLocation>
        <location evidence="1">Cell membrane</location>
        <topology evidence="1">Multi-pass membrane protein</topology>
    </subcellularLocation>
</comment>
<dbReference type="PANTHER" id="PTHR42709:SF6">
    <property type="entry name" value="UNDECAPRENYL PHOSPHATE TRANSPORTER A"/>
    <property type="match status" value="1"/>
</dbReference>
<feature type="transmembrane region" description="Helical" evidence="6">
    <location>
        <begin position="185"/>
        <end position="203"/>
    </location>
</feature>
<dbReference type="GO" id="GO:0005886">
    <property type="term" value="C:plasma membrane"/>
    <property type="evidence" value="ECO:0007669"/>
    <property type="project" value="UniProtKB-SubCell"/>
</dbReference>
<evidence type="ECO:0000256" key="2">
    <source>
        <dbReference type="ARBA" id="ARBA00022475"/>
    </source>
</evidence>
<evidence type="ECO:0000256" key="4">
    <source>
        <dbReference type="ARBA" id="ARBA00022989"/>
    </source>
</evidence>
<proteinExistence type="predicted"/>
<organism evidence="8">
    <name type="scientific">Acidobacterium capsulatum</name>
    <dbReference type="NCBI Taxonomy" id="33075"/>
    <lineage>
        <taxon>Bacteria</taxon>
        <taxon>Pseudomonadati</taxon>
        <taxon>Acidobacteriota</taxon>
        <taxon>Terriglobia</taxon>
        <taxon>Terriglobales</taxon>
        <taxon>Acidobacteriaceae</taxon>
        <taxon>Acidobacterium</taxon>
    </lineage>
</organism>
<sequence>MSEKILALLAHFIISVISSTGYTGITLLMAIESACTPMPSEVIMPFAGYLVEMGRLNLFWVATAGAIGCNLGSAVAYWIGAIGGRPFVERYGRYVLLSTRDLDRTERFFERYGSITVFTARMLPLVRAVIALPAGIARMPQLRFHLYTFLGSWPWCFLLAYAGMRLGRAWDTNPQFKAAFHRYQLGVEIVVLLALAWFVWSHWKNRERPTQA</sequence>
<evidence type="ECO:0000313" key="8">
    <source>
        <dbReference type="EMBL" id="HGY94692.1"/>
    </source>
</evidence>
<evidence type="ECO:0000259" key="7">
    <source>
        <dbReference type="Pfam" id="PF09335"/>
    </source>
</evidence>
<dbReference type="InterPro" id="IPR051311">
    <property type="entry name" value="DedA_domain"/>
</dbReference>
<feature type="transmembrane region" description="Helical" evidence="6">
    <location>
        <begin position="58"/>
        <end position="80"/>
    </location>
</feature>
<comment type="caution">
    <text evidence="8">The sequence shown here is derived from an EMBL/GenBank/DDBJ whole genome shotgun (WGS) entry which is preliminary data.</text>
</comment>
<dbReference type="EMBL" id="DTKL01000055">
    <property type="protein sequence ID" value="HGY94692.1"/>
    <property type="molecule type" value="Genomic_DNA"/>
</dbReference>
<reference evidence="8" key="1">
    <citation type="journal article" date="2020" name="mSystems">
        <title>Genome- and Community-Level Interaction Insights into Carbon Utilization and Element Cycling Functions of Hydrothermarchaeota in Hydrothermal Sediment.</title>
        <authorList>
            <person name="Zhou Z."/>
            <person name="Liu Y."/>
            <person name="Xu W."/>
            <person name="Pan J."/>
            <person name="Luo Z.H."/>
            <person name="Li M."/>
        </authorList>
    </citation>
    <scope>NUCLEOTIDE SEQUENCE [LARGE SCALE GENOMIC DNA]</scope>
    <source>
        <strain evidence="8">SpSt-855</strain>
    </source>
</reference>
<keyword evidence="5 6" id="KW-0472">Membrane</keyword>
<keyword evidence="2" id="KW-1003">Cell membrane</keyword>
<dbReference type="InterPro" id="IPR032816">
    <property type="entry name" value="VTT_dom"/>
</dbReference>
<keyword evidence="4 6" id="KW-1133">Transmembrane helix</keyword>